<feature type="transmembrane region" description="Helical" evidence="1">
    <location>
        <begin position="17"/>
        <end position="37"/>
    </location>
</feature>
<dbReference type="EMBL" id="AM285308">
    <property type="protein sequence ID" value="CAK99090.1"/>
    <property type="molecule type" value="Genomic_DNA"/>
</dbReference>
<keyword evidence="1 2" id="KW-0812">Transmembrane</keyword>
<reference evidence="2" key="1">
    <citation type="journal article" date="2010" name="Appl. Environ. Microbiol.">
        <title>Partial chromosome sequence of Spiroplasma citri reveals extensive viral invasion and important gene decay.</title>
        <authorList>
            <person name="Carle P."/>
            <person name="Saillard C."/>
            <person name="Carrere N."/>
            <person name="Carrere S."/>
            <person name="Duret S."/>
            <person name="Eveillard S."/>
            <person name="Gaurivaud P."/>
            <person name="Gourgues G."/>
            <person name="Gouzy J."/>
            <person name="Salar P."/>
            <person name="Verdin E."/>
            <person name="Breton M."/>
            <person name="Blanchard A."/>
            <person name="Laigret F."/>
            <person name="Bove J.M."/>
            <person name="Renaudin J."/>
            <person name="Foissac X."/>
        </authorList>
    </citation>
    <scope>NUCLEOTIDE SEQUENCE</scope>
    <source>
        <strain evidence="2">GII3-3X</strain>
    </source>
</reference>
<dbReference type="AlphaFoldDB" id="Q14N39"/>
<protein>
    <submittedName>
        <fullName evidence="2">Hypothetical transmembrane protein</fullName>
    </submittedName>
</protein>
<evidence type="ECO:0000313" key="2">
    <source>
        <dbReference type="EMBL" id="CAK99090.1"/>
    </source>
</evidence>
<evidence type="ECO:0000256" key="1">
    <source>
        <dbReference type="SAM" id="Phobius"/>
    </source>
</evidence>
<name>Q14N39_SPICI</name>
<gene>
    <name evidence="2" type="ORF">SPICI07_012</name>
</gene>
<keyword evidence="1" id="KW-0472">Membrane</keyword>
<proteinExistence type="predicted"/>
<keyword evidence="1" id="KW-1133">Transmembrane helix</keyword>
<accession>Q14N39</accession>
<sequence>MKNITISEKNKSSKLKYIIAIDPAGIGQTGIIIYNFLKKKIINNITFSSNSEEEAINNMYLILNDFKNKICSYLSKVIVIIEDYQLHKGLKIKNPLSTPKFIGGLKVLCKYLFNLNYVLQSPVVKKNYIFYKGNIKMTEHELDAWKHLQYFLLKGVDKNGTNKK</sequence>
<organism evidence="2">
    <name type="scientific">Spiroplasma citri</name>
    <dbReference type="NCBI Taxonomy" id="2133"/>
    <lineage>
        <taxon>Bacteria</taxon>
        <taxon>Bacillati</taxon>
        <taxon>Mycoplasmatota</taxon>
        <taxon>Mollicutes</taxon>
        <taxon>Entomoplasmatales</taxon>
        <taxon>Spiroplasmataceae</taxon>
        <taxon>Spiroplasma</taxon>
    </lineage>
</organism>